<dbReference type="Proteomes" id="UP001376459">
    <property type="component" value="Unassembled WGS sequence"/>
</dbReference>
<sequence>MGAVDVAMLRIQGVDFALHRLEGSPCQDTIVSVGRSTEDVDAALTMLLDALGSGREALTFVRDEETGYEVPGQSQP</sequence>
<evidence type="ECO:0000313" key="1">
    <source>
        <dbReference type="EMBL" id="MEJ8670423.1"/>
    </source>
</evidence>
<keyword evidence="2" id="KW-1185">Reference proteome</keyword>
<comment type="caution">
    <text evidence="1">The sequence shown here is derived from an EMBL/GenBank/DDBJ whole genome shotgun (WGS) entry which is preliminary data.</text>
</comment>
<gene>
    <name evidence="1" type="ORF">WKI71_24380</name>
</gene>
<evidence type="ECO:0000313" key="2">
    <source>
        <dbReference type="Proteomes" id="UP001376459"/>
    </source>
</evidence>
<name>A0ABU8UND4_9ACTN</name>
<proteinExistence type="predicted"/>
<accession>A0ABU8UND4</accession>
<dbReference type="EMBL" id="JBBKAK010000001">
    <property type="protein sequence ID" value="MEJ8670423.1"/>
    <property type="molecule type" value="Genomic_DNA"/>
</dbReference>
<protein>
    <submittedName>
        <fullName evidence="1">Uncharacterized protein</fullName>
    </submittedName>
</protein>
<reference evidence="1 2" key="1">
    <citation type="submission" date="2024-03" db="EMBL/GenBank/DDBJ databases">
        <title>Novel Streptomyces species of biotechnological and ecological value are a feature of Machair soil.</title>
        <authorList>
            <person name="Prole J.R."/>
            <person name="Goodfellow M."/>
            <person name="Allenby N."/>
            <person name="Ward A.C."/>
        </authorList>
    </citation>
    <scope>NUCLEOTIDE SEQUENCE [LARGE SCALE GENOMIC DNA]</scope>
    <source>
        <strain evidence="1 2">MS1.AVA.1</strain>
    </source>
</reference>
<organism evidence="1 2">
    <name type="scientific">Streptomyces machairae</name>
    <dbReference type="NCBI Taxonomy" id="3134109"/>
    <lineage>
        <taxon>Bacteria</taxon>
        <taxon>Bacillati</taxon>
        <taxon>Actinomycetota</taxon>
        <taxon>Actinomycetes</taxon>
        <taxon>Kitasatosporales</taxon>
        <taxon>Streptomycetaceae</taxon>
        <taxon>Streptomyces</taxon>
    </lineage>
</organism>